<feature type="non-terminal residue" evidence="2">
    <location>
        <position position="1"/>
    </location>
</feature>
<feature type="compositionally biased region" description="Low complexity" evidence="1">
    <location>
        <begin position="194"/>
        <end position="204"/>
    </location>
</feature>
<evidence type="ECO:0000256" key="1">
    <source>
        <dbReference type="SAM" id="MobiDB-lite"/>
    </source>
</evidence>
<evidence type="ECO:0000313" key="2">
    <source>
        <dbReference type="EMBL" id="CAA9547306.1"/>
    </source>
</evidence>
<sequence>VRRLGPAGRGPAGVFFLRAPLRGGLASDRRHPPPLAARAGARTARARFPAIRRPRGPFPLQRQQPARLCRLVWRRRLPGAERGRRAVAARLGARRGRGAGGGAAGLLVSRHACRQPRRGTRSGGFSPAGDDRPRHLLDPGRWRRRSRLRARRSPMRLGGAGCARGGNRSRDRGRGGSGRARYGPGRAVGGVRGGAPRRSGPATPRARRGGRLAAARGAPPGKRRDSGGSSGYPSL</sequence>
<accession>A0A6J4UEW1</accession>
<feature type="region of interest" description="Disordered" evidence="1">
    <location>
        <begin position="111"/>
        <end position="235"/>
    </location>
</feature>
<proteinExistence type="predicted"/>
<name>A0A6J4UEW1_9BACT</name>
<dbReference type="EMBL" id="CADCWE010000170">
    <property type="protein sequence ID" value="CAA9547306.1"/>
    <property type="molecule type" value="Genomic_DNA"/>
</dbReference>
<feature type="non-terminal residue" evidence="2">
    <location>
        <position position="235"/>
    </location>
</feature>
<protein>
    <submittedName>
        <fullName evidence="2">Uncharacterized protein</fullName>
    </submittedName>
</protein>
<feature type="compositionally biased region" description="Basic residues" evidence="1">
    <location>
        <begin position="111"/>
        <end position="120"/>
    </location>
</feature>
<feature type="compositionally biased region" description="Basic residues" evidence="1">
    <location>
        <begin position="142"/>
        <end position="154"/>
    </location>
</feature>
<organism evidence="2">
    <name type="scientific">uncultured Thermomicrobiales bacterium</name>
    <dbReference type="NCBI Taxonomy" id="1645740"/>
    <lineage>
        <taxon>Bacteria</taxon>
        <taxon>Pseudomonadati</taxon>
        <taxon>Thermomicrobiota</taxon>
        <taxon>Thermomicrobia</taxon>
        <taxon>Thermomicrobiales</taxon>
        <taxon>environmental samples</taxon>
    </lineage>
</organism>
<dbReference type="AlphaFoldDB" id="A0A6J4UEW1"/>
<reference evidence="2" key="1">
    <citation type="submission" date="2020-02" db="EMBL/GenBank/DDBJ databases">
        <authorList>
            <person name="Meier V. D."/>
        </authorList>
    </citation>
    <scope>NUCLEOTIDE SEQUENCE</scope>
    <source>
        <strain evidence="2">AVDCRST_MAG73</strain>
    </source>
</reference>
<feature type="compositionally biased region" description="Basic and acidic residues" evidence="1">
    <location>
        <begin position="129"/>
        <end position="141"/>
    </location>
</feature>
<gene>
    <name evidence="2" type="ORF">AVDCRST_MAG73-2541</name>
</gene>
<feature type="region of interest" description="Disordered" evidence="1">
    <location>
        <begin position="25"/>
        <end position="44"/>
    </location>
</feature>
<feature type="compositionally biased region" description="Low complexity" evidence="1">
    <location>
        <begin position="211"/>
        <end position="220"/>
    </location>
</feature>